<keyword evidence="2" id="KW-1185">Reference proteome</keyword>
<sequence>MAYHYKESGLDNVFLENGYTVHQTPYGEGVSIHDTEGLHRLIGEQIVAGPKRINGAEFRFLRLAMELSQRNIAAIIGSEEQTVRRWEKCRNQPVNGPADRLIRLLYTEYVGGNVKIRDAVDRLAKLDQIDRTEIRLREDHDHWRAAA</sequence>
<dbReference type="Proteomes" id="UP000571950">
    <property type="component" value="Unassembled WGS sequence"/>
</dbReference>
<gene>
    <name evidence="1" type="ORF">GGR43_004637</name>
</gene>
<protein>
    <submittedName>
        <fullName evidence="1">DNA-binding transcriptional regulator YiaG</fullName>
    </submittedName>
</protein>
<comment type="caution">
    <text evidence="1">The sequence shown here is derived from an EMBL/GenBank/DDBJ whole genome shotgun (WGS) entry which is preliminary data.</text>
</comment>
<dbReference type="AlphaFoldDB" id="A0A7W6BPD3"/>
<keyword evidence="1" id="KW-0238">DNA-binding</keyword>
<accession>A0A7W6BPD3</accession>
<dbReference type="EMBL" id="JACIDT010000042">
    <property type="protein sequence ID" value="MBB3928892.1"/>
    <property type="molecule type" value="Genomic_DNA"/>
</dbReference>
<reference evidence="1 2" key="1">
    <citation type="submission" date="2020-08" db="EMBL/GenBank/DDBJ databases">
        <title>Genomic Encyclopedia of Type Strains, Phase IV (KMG-IV): sequencing the most valuable type-strain genomes for metagenomic binning, comparative biology and taxonomic classification.</title>
        <authorList>
            <person name="Goeker M."/>
        </authorList>
    </citation>
    <scope>NUCLEOTIDE SEQUENCE [LARGE SCALE GENOMIC DNA]</scope>
    <source>
        <strain evidence="1 2">DSM 26189</strain>
    </source>
</reference>
<name>A0A7W6BPD3_9SPHN</name>
<evidence type="ECO:0000313" key="2">
    <source>
        <dbReference type="Proteomes" id="UP000571950"/>
    </source>
</evidence>
<proteinExistence type="predicted"/>
<dbReference type="SUPFAM" id="SSF47413">
    <property type="entry name" value="lambda repressor-like DNA-binding domains"/>
    <property type="match status" value="1"/>
</dbReference>
<dbReference type="GO" id="GO:0003677">
    <property type="term" value="F:DNA binding"/>
    <property type="evidence" value="ECO:0007669"/>
    <property type="project" value="UniProtKB-KW"/>
</dbReference>
<dbReference type="CDD" id="cd00093">
    <property type="entry name" value="HTH_XRE"/>
    <property type="match status" value="1"/>
</dbReference>
<dbReference type="Gene3D" id="1.10.260.40">
    <property type="entry name" value="lambda repressor-like DNA-binding domains"/>
    <property type="match status" value="1"/>
</dbReference>
<dbReference type="InterPro" id="IPR010982">
    <property type="entry name" value="Lambda_DNA-bd_dom_sf"/>
</dbReference>
<dbReference type="InterPro" id="IPR001387">
    <property type="entry name" value="Cro/C1-type_HTH"/>
</dbReference>
<organism evidence="1 2">
    <name type="scientific">Sphingobium jiangsuense</name>
    <dbReference type="NCBI Taxonomy" id="870476"/>
    <lineage>
        <taxon>Bacteria</taxon>
        <taxon>Pseudomonadati</taxon>
        <taxon>Pseudomonadota</taxon>
        <taxon>Alphaproteobacteria</taxon>
        <taxon>Sphingomonadales</taxon>
        <taxon>Sphingomonadaceae</taxon>
        <taxon>Sphingobium</taxon>
    </lineage>
</organism>
<evidence type="ECO:0000313" key="1">
    <source>
        <dbReference type="EMBL" id="MBB3928892.1"/>
    </source>
</evidence>
<dbReference type="RefSeq" id="WP_188074037.1">
    <property type="nucleotide sequence ID" value="NZ_BSPS01000228.1"/>
</dbReference>